<accession>A0A6S6UHH3</accession>
<proteinExistence type="predicted"/>
<sequence length="106" mass="12877">MGKLIRAYENYILYRNFIPIDWTNLRELKTLYQFDKAFYFVRQGICNNNLLIQGNKCVFFFMNQCACEFTCELIGRKIDVLWEYEIDYLARNDLDLIVRLFFLSRS</sequence>
<dbReference type="EMBL" id="CACVAQ010000489">
    <property type="protein sequence ID" value="CAA6829424.1"/>
    <property type="molecule type" value="Genomic_DNA"/>
</dbReference>
<evidence type="ECO:0000313" key="1">
    <source>
        <dbReference type="EMBL" id="CAA6829424.1"/>
    </source>
</evidence>
<reference evidence="1" key="1">
    <citation type="submission" date="2020-01" db="EMBL/GenBank/DDBJ databases">
        <authorList>
            <person name="Meier V. D."/>
            <person name="Meier V D."/>
        </authorList>
    </citation>
    <scope>NUCLEOTIDE SEQUENCE</scope>
    <source>
        <strain evidence="1">HLG_WM_MAG_10</strain>
    </source>
</reference>
<organism evidence="1">
    <name type="scientific">uncultured Aureispira sp</name>
    <dbReference type="NCBI Taxonomy" id="1331704"/>
    <lineage>
        <taxon>Bacteria</taxon>
        <taxon>Pseudomonadati</taxon>
        <taxon>Bacteroidota</taxon>
        <taxon>Saprospiria</taxon>
        <taxon>Saprospirales</taxon>
        <taxon>Saprospiraceae</taxon>
        <taxon>Aureispira</taxon>
        <taxon>environmental samples</taxon>
    </lineage>
</organism>
<protein>
    <submittedName>
        <fullName evidence="1">Uncharacterized protein</fullName>
    </submittedName>
</protein>
<gene>
    <name evidence="1" type="ORF">HELGO_WM24525</name>
</gene>
<dbReference type="AlphaFoldDB" id="A0A6S6UHH3"/>
<name>A0A6S6UHH3_9BACT</name>